<evidence type="ECO:0000256" key="1">
    <source>
        <dbReference type="SAM" id="Phobius"/>
    </source>
</evidence>
<keyword evidence="1" id="KW-0812">Transmembrane</keyword>
<proteinExistence type="predicted"/>
<sequence length="90" mass="10007">MAKRTEDPADRPPSQLEREIEETRERLAGTIDELLFRAHPKTIVGREVAGVKAFFVDHATGEPRTENILKVVGGVAAFVAVLVVIRRTTR</sequence>
<dbReference type="InterPro" id="IPR022062">
    <property type="entry name" value="DUF3618"/>
</dbReference>
<dbReference type="AlphaFoldDB" id="A0A6L7F0L4"/>
<evidence type="ECO:0000313" key="3">
    <source>
        <dbReference type="Proteomes" id="UP000473325"/>
    </source>
</evidence>
<keyword evidence="1" id="KW-0472">Membrane</keyword>
<protein>
    <submittedName>
        <fullName evidence="2">DUF3618 domain-containing protein</fullName>
    </submittedName>
</protein>
<comment type="caution">
    <text evidence="2">The sequence shown here is derived from an EMBL/GenBank/DDBJ whole genome shotgun (WGS) entry which is preliminary data.</text>
</comment>
<dbReference type="Pfam" id="PF12277">
    <property type="entry name" value="DUF3618"/>
    <property type="match status" value="1"/>
</dbReference>
<dbReference type="Proteomes" id="UP000473325">
    <property type="component" value="Unassembled WGS sequence"/>
</dbReference>
<name>A0A6L7F0L4_9ACTN</name>
<reference evidence="2 3" key="1">
    <citation type="submission" date="2019-12" db="EMBL/GenBank/DDBJ databases">
        <authorList>
            <person name="Kun Z."/>
        </authorList>
    </citation>
    <scope>NUCLEOTIDE SEQUENCE [LARGE SCALE GENOMIC DNA]</scope>
    <source>
        <strain evidence="2 3">YIM 123512</strain>
    </source>
</reference>
<feature type="transmembrane region" description="Helical" evidence="1">
    <location>
        <begin position="68"/>
        <end position="85"/>
    </location>
</feature>
<keyword evidence="3" id="KW-1185">Reference proteome</keyword>
<organism evidence="2 3">
    <name type="scientific">Nocardioides flavescens</name>
    <dbReference type="NCBI Taxonomy" id="2691959"/>
    <lineage>
        <taxon>Bacteria</taxon>
        <taxon>Bacillati</taxon>
        <taxon>Actinomycetota</taxon>
        <taxon>Actinomycetes</taxon>
        <taxon>Propionibacteriales</taxon>
        <taxon>Nocardioidaceae</taxon>
        <taxon>Nocardioides</taxon>
    </lineage>
</organism>
<dbReference type="EMBL" id="WUEK01000001">
    <property type="protein sequence ID" value="MXG88354.1"/>
    <property type="molecule type" value="Genomic_DNA"/>
</dbReference>
<accession>A0A6L7F0L4</accession>
<keyword evidence="1" id="KW-1133">Transmembrane helix</keyword>
<evidence type="ECO:0000313" key="2">
    <source>
        <dbReference type="EMBL" id="MXG88354.1"/>
    </source>
</evidence>
<dbReference type="RefSeq" id="WP_160874646.1">
    <property type="nucleotide sequence ID" value="NZ_WUEK01000001.1"/>
</dbReference>
<gene>
    <name evidence="2" type="ORF">GRQ65_02175</name>
</gene>